<comment type="caution">
    <text evidence="1">The sequence shown here is derived from an EMBL/GenBank/DDBJ whole genome shotgun (WGS) entry which is preliminary data.</text>
</comment>
<gene>
    <name evidence="1" type="ORF">LCGC14_1774460</name>
</gene>
<dbReference type="AlphaFoldDB" id="A0A0F9GXE0"/>
<evidence type="ECO:0000313" key="1">
    <source>
        <dbReference type="EMBL" id="KKM03434.1"/>
    </source>
</evidence>
<organism evidence="1">
    <name type="scientific">marine sediment metagenome</name>
    <dbReference type="NCBI Taxonomy" id="412755"/>
    <lineage>
        <taxon>unclassified sequences</taxon>
        <taxon>metagenomes</taxon>
        <taxon>ecological metagenomes</taxon>
    </lineage>
</organism>
<sequence>MVTIKKVVCKSDKFGIKIQKYASSCLFYLEWDNDDLDKINFIDEVFAVKNTHEPDICTCGRYLSLGYVWILRMLKEAGLLPKSFVPMCCYCHALACVGFYVPDEWDDVYIMETMHYFHNGATLIISATHISTQERFDLRLKIHDIDLVLKTGRISNDT</sequence>
<accession>A0A0F9GXE0</accession>
<name>A0A0F9GXE0_9ZZZZ</name>
<dbReference type="EMBL" id="LAZR01016681">
    <property type="protein sequence ID" value="KKM03434.1"/>
    <property type="molecule type" value="Genomic_DNA"/>
</dbReference>
<proteinExistence type="predicted"/>
<reference evidence="1" key="1">
    <citation type="journal article" date="2015" name="Nature">
        <title>Complex archaea that bridge the gap between prokaryotes and eukaryotes.</title>
        <authorList>
            <person name="Spang A."/>
            <person name="Saw J.H."/>
            <person name="Jorgensen S.L."/>
            <person name="Zaremba-Niedzwiedzka K."/>
            <person name="Martijn J."/>
            <person name="Lind A.E."/>
            <person name="van Eijk R."/>
            <person name="Schleper C."/>
            <person name="Guy L."/>
            <person name="Ettema T.J."/>
        </authorList>
    </citation>
    <scope>NUCLEOTIDE SEQUENCE</scope>
</reference>
<protein>
    <submittedName>
        <fullName evidence="1">Uncharacterized protein</fullName>
    </submittedName>
</protein>